<reference evidence="4" key="3">
    <citation type="submission" date="2015-10" db="EMBL/GenBank/DDBJ databases">
        <authorList>
            <consortium name="FlyBase"/>
        </authorList>
    </citation>
    <scope>NUCLEOTIDE SEQUENCE</scope>
    <source>
        <strain evidence="4">TSC#14024-0371.13</strain>
    </source>
</reference>
<feature type="compositionally biased region" description="Acidic residues" evidence="2">
    <location>
        <begin position="515"/>
        <end position="524"/>
    </location>
</feature>
<feature type="region of interest" description="Disordered" evidence="2">
    <location>
        <begin position="129"/>
        <end position="201"/>
    </location>
</feature>
<feature type="compositionally biased region" description="Gly residues" evidence="2">
    <location>
        <begin position="150"/>
        <end position="162"/>
    </location>
</feature>
<dbReference type="InterPro" id="IPR035925">
    <property type="entry name" value="BSD_dom_sf"/>
</dbReference>
<organism evidence="4 7">
    <name type="scientific">Drosophila ananassae</name>
    <name type="common">Fruit fly</name>
    <dbReference type="NCBI Taxonomy" id="7217"/>
    <lineage>
        <taxon>Eukaryota</taxon>
        <taxon>Metazoa</taxon>
        <taxon>Ecdysozoa</taxon>
        <taxon>Arthropoda</taxon>
        <taxon>Hexapoda</taxon>
        <taxon>Insecta</taxon>
        <taxon>Pterygota</taxon>
        <taxon>Neoptera</taxon>
        <taxon>Endopterygota</taxon>
        <taxon>Diptera</taxon>
        <taxon>Brachycera</taxon>
        <taxon>Muscomorpha</taxon>
        <taxon>Ephydroidea</taxon>
        <taxon>Drosophilidae</taxon>
        <taxon>Drosophila</taxon>
        <taxon>Sophophora</taxon>
    </lineage>
</organism>
<reference evidence="4" key="2">
    <citation type="journal article" date="2008" name="Bioinformatics">
        <title>Assembly reconciliation.</title>
        <authorList>
            <person name="Zimin A.V."/>
            <person name="Smith D.R."/>
            <person name="Sutton G."/>
            <person name="Yorke J.A."/>
        </authorList>
    </citation>
    <scope>NUCLEOTIDE SEQUENCE</scope>
    <source>
        <strain evidence="4">TSC#14024-0371.13</strain>
    </source>
</reference>
<evidence type="ECO:0000313" key="6">
    <source>
        <dbReference type="EMBL" id="KPU80326.1"/>
    </source>
</evidence>
<sequence>MFSGLTNQFTSLVGAVKGGAGDEDVPAPTGEAAAAAQTAASTSSEAVAAAADPEAAAAAGAEGLEGEEAGKRLPKSSSLVDSFVTEATGWLGSAKGWLGNASIPSMPAMPAMPSMPSMPAMPAMPSIPSIPGLRKAGGAEGAEGAEGAAAGEGGAAGSGAVSGGEDDDKSRYISATEGADSHPASGGGTPTGDEGQIGQGKGDEVKITTKVTQQAKHFGSFLSSAISKAGSKIKETVKDNTILDSFNKEQEAFIKGQGGVGNGAAPWIGHANEAKIKEEILGLSQDRRNFVRAPPAGVDFEFSYDTAYPTAIAIMAEDKALETMRFELVPKIITEENFWRNYFYRVSLIIQAAELGTLGADGVGQASSGEDAKEVASKESISKTAEPANNDSIKAIADQPKSLIDAEGEVSEKATKPTGNGDGGKEMSQKISESEFVSDDFQTTCESDLAEIQDGMRKLGIDSMTQQALATTDEEQWEKDLEAELKDYEVVDEGGTSGGGGGGGSRKGRRTKNEEEVDEEEDEPTISNLRTRSTNNEWEEYADLIEDTDDLKTLKCLKRTMLGYP</sequence>
<feature type="compositionally biased region" description="Basic and acidic residues" evidence="2">
    <location>
        <begin position="370"/>
        <end position="381"/>
    </location>
</feature>
<feature type="compositionally biased region" description="Polar residues" evidence="2">
    <location>
        <begin position="525"/>
        <end position="534"/>
    </location>
</feature>
<feature type="region of interest" description="Disordered" evidence="2">
    <location>
        <begin position="362"/>
        <end position="389"/>
    </location>
</feature>
<evidence type="ECO:0000313" key="7">
    <source>
        <dbReference type="Proteomes" id="UP000007801"/>
    </source>
</evidence>
<proteinExistence type="predicted"/>
<name>B3M397_DROAN</name>
<dbReference type="STRING" id="7217.B3M397"/>
<feature type="region of interest" description="Disordered" evidence="2">
    <location>
        <begin position="487"/>
        <end position="534"/>
    </location>
</feature>
<dbReference type="AlphaFoldDB" id="B3M397"/>
<dbReference type="Pfam" id="PF03909">
    <property type="entry name" value="BSD"/>
    <property type="match status" value="1"/>
</dbReference>
<dbReference type="GO" id="GO:0005634">
    <property type="term" value="C:nucleus"/>
    <property type="evidence" value="ECO:0007669"/>
    <property type="project" value="TreeGrafter"/>
</dbReference>
<dbReference type="OrthoDB" id="47923at2759"/>
<evidence type="ECO:0000313" key="5">
    <source>
        <dbReference type="EMBL" id="KPU80318.1"/>
    </source>
</evidence>
<dbReference type="SMART" id="SM00751">
    <property type="entry name" value="BSD"/>
    <property type="match status" value="1"/>
</dbReference>
<dbReference type="HOGENOM" id="CLU_046184_0_0_1"/>
<dbReference type="eggNOG" id="KOG4310">
    <property type="taxonomic scope" value="Eukaryota"/>
</dbReference>
<dbReference type="EMBL" id="CH902617">
    <property type="protein sequence ID" value="KPU80318.1"/>
    <property type="molecule type" value="Genomic_DNA"/>
</dbReference>
<protein>
    <submittedName>
        <fullName evidence="4">Uncharacterized protein, isoform A</fullName>
    </submittedName>
    <submittedName>
        <fullName evidence="5">Uncharacterized protein, isoform D</fullName>
    </submittedName>
    <submittedName>
        <fullName evidence="6">Uncharacterized protein, isoform M</fullName>
    </submittedName>
</protein>
<keyword evidence="7" id="KW-1185">Reference proteome</keyword>
<dbReference type="GO" id="GO:0045202">
    <property type="term" value="C:synapse"/>
    <property type="evidence" value="ECO:0007669"/>
    <property type="project" value="EnsemblMetazoa"/>
</dbReference>
<feature type="compositionally biased region" description="Low complexity" evidence="2">
    <location>
        <begin position="26"/>
        <end position="62"/>
    </location>
</feature>
<dbReference type="OMA" id="EESFWRN"/>
<dbReference type="KEGG" id="dan:6501325"/>
<keyword evidence="1" id="KW-0597">Phosphoprotein</keyword>
<dbReference type="SUPFAM" id="SSF140383">
    <property type="entry name" value="BSD domain-like"/>
    <property type="match status" value="1"/>
</dbReference>
<dbReference type="FunFam" id="1.10.3970.10:FF:000001">
    <property type="entry name" value="synapse-associated protein 1 isoform X1"/>
    <property type="match status" value="1"/>
</dbReference>
<evidence type="ECO:0000256" key="1">
    <source>
        <dbReference type="ARBA" id="ARBA00022553"/>
    </source>
</evidence>
<evidence type="ECO:0000256" key="2">
    <source>
        <dbReference type="SAM" id="MobiDB-lite"/>
    </source>
</evidence>
<dbReference type="PANTHER" id="PTHR16019:SF6">
    <property type="entry name" value="SYNAPSE-ASSOCIATED PROTEIN 1"/>
    <property type="match status" value="1"/>
</dbReference>
<dbReference type="GO" id="GO:0008306">
    <property type="term" value="P:associative learning"/>
    <property type="evidence" value="ECO:0007669"/>
    <property type="project" value="EnsemblMetazoa"/>
</dbReference>
<dbReference type="PROSITE" id="PS50858">
    <property type="entry name" value="BSD"/>
    <property type="match status" value="1"/>
</dbReference>
<dbReference type="FunCoup" id="B3M397">
    <property type="interactions" value="1109"/>
</dbReference>
<dbReference type="GO" id="GO:0005794">
    <property type="term" value="C:Golgi apparatus"/>
    <property type="evidence" value="ECO:0007669"/>
    <property type="project" value="TreeGrafter"/>
</dbReference>
<reference evidence="4 7" key="1">
    <citation type="journal article" date="2007" name="Nature">
        <title>Evolution of genes and genomes on the Drosophila phylogeny.</title>
        <authorList>
            <consortium name="Drosophila 12 Genomes Consortium"/>
            <person name="Clark A.G."/>
            <person name="Eisen M.B."/>
            <person name="Smith D.R."/>
            <person name="Bergman C.M."/>
            <person name="Oliver B."/>
            <person name="Markow T.A."/>
            <person name="Kaufman T.C."/>
            <person name="Kellis M."/>
            <person name="Gelbart W."/>
            <person name="Iyer V.N."/>
            <person name="Pollard D.A."/>
            <person name="Sackton T.B."/>
            <person name="Larracuente A.M."/>
            <person name="Singh N.D."/>
            <person name="Abad J.P."/>
            <person name="Abt D.N."/>
            <person name="Adryan B."/>
            <person name="Aguade M."/>
            <person name="Akashi H."/>
            <person name="Anderson W.W."/>
            <person name="Aquadro C.F."/>
            <person name="Ardell D.H."/>
            <person name="Arguello R."/>
            <person name="Artieri C.G."/>
            <person name="Barbash D.A."/>
            <person name="Barker D."/>
            <person name="Barsanti P."/>
            <person name="Batterham P."/>
            <person name="Batzoglou S."/>
            <person name="Begun D."/>
            <person name="Bhutkar A."/>
            <person name="Blanco E."/>
            <person name="Bosak S.A."/>
            <person name="Bradley R.K."/>
            <person name="Brand A.D."/>
            <person name="Brent M.R."/>
            <person name="Brooks A.N."/>
            <person name="Brown R.H."/>
            <person name="Butlin R.K."/>
            <person name="Caggese C."/>
            <person name="Calvi B.R."/>
            <person name="Bernardo de Carvalho A."/>
            <person name="Caspi A."/>
            <person name="Castrezana S."/>
            <person name="Celniker S.E."/>
            <person name="Chang J.L."/>
            <person name="Chapple C."/>
            <person name="Chatterji S."/>
            <person name="Chinwalla A."/>
            <person name="Civetta A."/>
            <person name="Clifton S.W."/>
            <person name="Comeron J.M."/>
            <person name="Costello J.C."/>
            <person name="Coyne J.A."/>
            <person name="Daub J."/>
            <person name="David R.G."/>
            <person name="Delcher A.L."/>
            <person name="Delehaunty K."/>
            <person name="Do C.B."/>
            <person name="Ebling H."/>
            <person name="Edwards K."/>
            <person name="Eickbush T."/>
            <person name="Evans J.D."/>
            <person name="Filipski A."/>
            <person name="Findeiss S."/>
            <person name="Freyhult E."/>
            <person name="Fulton L."/>
            <person name="Fulton R."/>
            <person name="Garcia A.C."/>
            <person name="Gardiner A."/>
            <person name="Garfield D.A."/>
            <person name="Garvin B.E."/>
            <person name="Gibson G."/>
            <person name="Gilbert D."/>
            <person name="Gnerre S."/>
            <person name="Godfrey J."/>
            <person name="Good R."/>
            <person name="Gotea V."/>
            <person name="Gravely B."/>
            <person name="Greenberg A.J."/>
            <person name="Griffiths-Jones S."/>
            <person name="Gross S."/>
            <person name="Guigo R."/>
            <person name="Gustafson E.A."/>
            <person name="Haerty W."/>
            <person name="Hahn M.W."/>
            <person name="Halligan D.L."/>
            <person name="Halpern A.L."/>
            <person name="Halter G.M."/>
            <person name="Han M.V."/>
            <person name="Heger A."/>
            <person name="Hillier L."/>
            <person name="Hinrichs A.S."/>
            <person name="Holmes I."/>
            <person name="Hoskins R.A."/>
            <person name="Hubisz M.J."/>
            <person name="Hultmark D."/>
            <person name="Huntley M.A."/>
            <person name="Jaffe D.B."/>
            <person name="Jagadeeshan S."/>
            <person name="Jeck W.R."/>
            <person name="Johnson J."/>
            <person name="Jones C.D."/>
            <person name="Jordan W.C."/>
            <person name="Karpen G.H."/>
            <person name="Kataoka E."/>
            <person name="Keightley P.D."/>
            <person name="Kheradpour P."/>
            <person name="Kirkness E.F."/>
            <person name="Koerich L.B."/>
            <person name="Kristiansen K."/>
            <person name="Kudrna D."/>
            <person name="Kulathinal R.J."/>
            <person name="Kumar S."/>
            <person name="Kwok R."/>
            <person name="Lander E."/>
            <person name="Langley C.H."/>
            <person name="Lapoint R."/>
            <person name="Lazzaro B.P."/>
            <person name="Lee S.J."/>
            <person name="Levesque L."/>
            <person name="Li R."/>
            <person name="Lin C.F."/>
            <person name="Lin M.F."/>
            <person name="Lindblad-Toh K."/>
            <person name="Llopart A."/>
            <person name="Long M."/>
            <person name="Low L."/>
            <person name="Lozovsky E."/>
            <person name="Lu J."/>
            <person name="Luo M."/>
            <person name="Machado C.A."/>
            <person name="Makalowski W."/>
            <person name="Marzo M."/>
            <person name="Matsuda M."/>
            <person name="Matzkin L."/>
            <person name="McAllister B."/>
            <person name="McBride C.S."/>
            <person name="McKernan B."/>
            <person name="McKernan K."/>
            <person name="Mendez-Lago M."/>
            <person name="Minx P."/>
            <person name="Mollenhauer M.U."/>
            <person name="Montooth K."/>
            <person name="Mount S.M."/>
            <person name="Mu X."/>
            <person name="Myers E."/>
            <person name="Negre B."/>
            <person name="Newfeld S."/>
            <person name="Nielsen R."/>
            <person name="Noor M.A."/>
            <person name="O'Grady P."/>
            <person name="Pachter L."/>
            <person name="Papaceit M."/>
            <person name="Parisi M.J."/>
            <person name="Parisi M."/>
            <person name="Parts L."/>
            <person name="Pedersen J.S."/>
            <person name="Pesole G."/>
            <person name="Phillippy A.M."/>
            <person name="Ponting C.P."/>
            <person name="Pop M."/>
            <person name="Porcelli D."/>
            <person name="Powell J.R."/>
            <person name="Prohaska S."/>
            <person name="Pruitt K."/>
            <person name="Puig M."/>
            <person name="Quesneville H."/>
            <person name="Ram K.R."/>
            <person name="Rand D."/>
            <person name="Rasmussen M.D."/>
            <person name="Reed L.K."/>
            <person name="Reenan R."/>
            <person name="Reily A."/>
            <person name="Remington K.A."/>
            <person name="Rieger T.T."/>
            <person name="Ritchie M.G."/>
            <person name="Robin C."/>
            <person name="Rogers Y.H."/>
            <person name="Rohde C."/>
            <person name="Rozas J."/>
            <person name="Rubenfield M.J."/>
            <person name="Ruiz A."/>
            <person name="Russo S."/>
            <person name="Salzberg S.L."/>
            <person name="Sanchez-Gracia A."/>
            <person name="Saranga D.J."/>
            <person name="Sato H."/>
            <person name="Schaeffer S.W."/>
            <person name="Schatz M.C."/>
            <person name="Schlenke T."/>
            <person name="Schwartz R."/>
            <person name="Segarra C."/>
            <person name="Singh R.S."/>
            <person name="Sirot L."/>
            <person name="Sirota M."/>
            <person name="Sisneros N.B."/>
            <person name="Smith C.D."/>
            <person name="Smith T.F."/>
            <person name="Spieth J."/>
            <person name="Stage D.E."/>
            <person name="Stark A."/>
            <person name="Stephan W."/>
            <person name="Strausberg R.L."/>
            <person name="Strempel S."/>
            <person name="Sturgill D."/>
            <person name="Sutton G."/>
            <person name="Sutton G.G."/>
            <person name="Tao W."/>
            <person name="Teichmann S."/>
            <person name="Tobari Y.N."/>
            <person name="Tomimura Y."/>
            <person name="Tsolas J.M."/>
            <person name="Valente V.L."/>
            <person name="Venter E."/>
            <person name="Venter J.C."/>
            <person name="Vicario S."/>
            <person name="Vieira F.G."/>
            <person name="Vilella A.J."/>
            <person name="Villasante A."/>
            <person name="Walenz B."/>
            <person name="Wang J."/>
            <person name="Wasserman M."/>
            <person name="Watts T."/>
            <person name="Wilson D."/>
            <person name="Wilson R.K."/>
            <person name="Wing R.A."/>
            <person name="Wolfner M.F."/>
            <person name="Wong A."/>
            <person name="Wong G.K."/>
            <person name="Wu C.I."/>
            <person name="Wu G."/>
            <person name="Yamamoto D."/>
            <person name="Yang H.P."/>
            <person name="Yang S.P."/>
            <person name="Yorke J.A."/>
            <person name="Yoshida K."/>
            <person name="Zdobnov E."/>
            <person name="Zhang P."/>
            <person name="Zhang Y."/>
            <person name="Zimin A.V."/>
            <person name="Baldwin J."/>
            <person name="Abdouelleil A."/>
            <person name="Abdulkadir J."/>
            <person name="Abebe A."/>
            <person name="Abera B."/>
            <person name="Abreu J."/>
            <person name="Acer S.C."/>
            <person name="Aftuck L."/>
            <person name="Alexander A."/>
            <person name="An P."/>
            <person name="Anderson E."/>
            <person name="Anderson S."/>
            <person name="Arachi H."/>
            <person name="Azer M."/>
            <person name="Bachantsang P."/>
            <person name="Barry A."/>
            <person name="Bayul T."/>
            <person name="Berlin A."/>
            <person name="Bessette D."/>
            <person name="Bloom T."/>
            <person name="Blye J."/>
            <person name="Boguslavskiy L."/>
            <person name="Bonnet C."/>
            <person name="Boukhgalter B."/>
            <person name="Bourzgui I."/>
            <person name="Brown A."/>
            <person name="Cahill P."/>
            <person name="Channer S."/>
            <person name="Cheshatsang Y."/>
            <person name="Chuda L."/>
            <person name="Citroen M."/>
            <person name="Collymore A."/>
            <person name="Cooke P."/>
            <person name="Costello M."/>
            <person name="D'Aco K."/>
            <person name="Daza R."/>
            <person name="De Haan G."/>
            <person name="DeGray S."/>
            <person name="DeMaso C."/>
            <person name="Dhargay N."/>
            <person name="Dooley K."/>
            <person name="Dooley E."/>
            <person name="Doricent M."/>
            <person name="Dorje P."/>
            <person name="Dorjee K."/>
            <person name="Dupes A."/>
            <person name="Elong R."/>
            <person name="Falk J."/>
            <person name="Farina A."/>
            <person name="Faro S."/>
            <person name="Ferguson D."/>
            <person name="Fisher S."/>
            <person name="Foley C.D."/>
            <person name="Franke A."/>
            <person name="Friedrich D."/>
            <person name="Gadbois L."/>
            <person name="Gearin G."/>
            <person name="Gearin C.R."/>
            <person name="Giannoukos G."/>
            <person name="Goode T."/>
            <person name="Graham J."/>
            <person name="Grandbois E."/>
            <person name="Grewal S."/>
            <person name="Gyaltsen K."/>
            <person name="Hafez N."/>
            <person name="Hagos B."/>
            <person name="Hall J."/>
            <person name="Henson C."/>
            <person name="Hollinger A."/>
            <person name="Honan T."/>
            <person name="Huard M.D."/>
            <person name="Hughes L."/>
            <person name="Hurhula B."/>
            <person name="Husby M.E."/>
            <person name="Kamat A."/>
            <person name="Kanga B."/>
            <person name="Kashin S."/>
            <person name="Khazanovich D."/>
            <person name="Kisner P."/>
            <person name="Lance K."/>
            <person name="Lara M."/>
            <person name="Lee W."/>
            <person name="Lennon N."/>
            <person name="Letendre F."/>
            <person name="LeVine R."/>
            <person name="Lipovsky A."/>
            <person name="Liu X."/>
            <person name="Liu J."/>
            <person name="Liu S."/>
            <person name="Lokyitsang T."/>
            <person name="Lokyitsang Y."/>
            <person name="Lubonja R."/>
            <person name="Lui A."/>
            <person name="MacDonald P."/>
            <person name="Magnisalis V."/>
            <person name="Maru K."/>
            <person name="Matthews C."/>
            <person name="McCusker W."/>
            <person name="McDonough S."/>
            <person name="Mehta T."/>
            <person name="Meldrim J."/>
            <person name="Meneus L."/>
            <person name="Mihai O."/>
            <person name="Mihalev A."/>
            <person name="Mihova T."/>
            <person name="Mittelman R."/>
            <person name="Mlenga V."/>
            <person name="Montmayeur A."/>
            <person name="Mulrain L."/>
            <person name="Navidi A."/>
            <person name="Naylor J."/>
            <person name="Negash T."/>
            <person name="Nguyen T."/>
            <person name="Nguyen N."/>
            <person name="Nicol R."/>
            <person name="Norbu C."/>
            <person name="Norbu N."/>
            <person name="Novod N."/>
            <person name="O'Neill B."/>
            <person name="Osman S."/>
            <person name="Markiewicz E."/>
            <person name="Oyono O.L."/>
            <person name="Patti C."/>
            <person name="Phunkhang P."/>
            <person name="Pierre F."/>
            <person name="Priest M."/>
            <person name="Raghuraman S."/>
            <person name="Rege F."/>
            <person name="Reyes R."/>
            <person name="Rise C."/>
            <person name="Rogov P."/>
            <person name="Ross K."/>
            <person name="Ryan E."/>
            <person name="Settipalli S."/>
            <person name="Shea T."/>
            <person name="Sherpa N."/>
            <person name="Shi L."/>
            <person name="Shih D."/>
            <person name="Sparrow T."/>
            <person name="Spaulding J."/>
            <person name="Stalker J."/>
            <person name="Stange-Thomann N."/>
            <person name="Stavropoulos S."/>
            <person name="Stone C."/>
            <person name="Strader C."/>
            <person name="Tesfaye S."/>
            <person name="Thomson T."/>
            <person name="Thoulutsang Y."/>
            <person name="Thoulutsang D."/>
            <person name="Topham K."/>
            <person name="Topping I."/>
            <person name="Tsamla T."/>
            <person name="Vassiliev H."/>
            <person name="Vo A."/>
            <person name="Wangchuk T."/>
            <person name="Wangdi T."/>
            <person name="Weiand M."/>
            <person name="Wilkinson J."/>
            <person name="Wilson A."/>
            <person name="Yadav S."/>
            <person name="Young G."/>
            <person name="Yu Q."/>
            <person name="Zembek L."/>
            <person name="Zhong D."/>
            <person name="Zimmer A."/>
            <person name="Zwirko Z."/>
            <person name="Jaffe D.B."/>
            <person name="Alvarez P."/>
            <person name="Brockman W."/>
            <person name="Butler J."/>
            <person name="Chin C."/>
            <person name="Gnerre S."/>
            <person name="Grabherr M."/>
            <person name="Kleber M."/>
            <person name="Mauceli E."/>
            <person name="MacCallum I."/>
        </authorList>
    </citation>
    <scope>NUCLEOTIDE SEQUENCE [LARGE SCALE GENOMIC DNA]</scope>
    <source>
        <strain evidence="4">TSC#14024-0371.13</strain>
        <strain evidence="7">Tucson 14024-0371.13</strain>
    </source>
</reference>
<evidence type="ECO:0000313" key="4">
    <source>
        <dbReference type="EMBL" id="EDV43558.1"/>
    </source>
</evidence>
<dbReference type="GO" id="GO:0038203">
    <property type="term" value="P:TORC2 signaling"/>
    <property type="evidence" value="ECO:0007669"/>
    <property type="project" value="TreeGrafter"/>
</dbReference>
<dbReference type="Gene3D" id="1.10.3970.10">
    <property type="entry name" value="BSD domain"/>
    <property type="match status" value="1"/>
</dbReference>
<feature type="compositionally biased region" description="Gly residues" evidence="2">
    <location>
        <begin position="185"/>
        <end position="200"/>
    </location>
</feature>
<dbReference type="InterPro" id="IPR005607">
    <property type="entry name" value="BSD_dom"/>
</dbReference>
<dbReference type="Proteomes" id="UP000007801">
    <property type="component" value="Unassembled WGS sequence"/>
</dbReference>
<feature type="region of interest" description="Disordered" evidence="2">
    <location>
        <begin position="406"/>
        <end position="429"/>
    </location>
</feature>
<feature type="domain" description="BSD" evidence="3">
    <location>
        <begin position="298"/>
        <end position="350"/>
    </location>
</feature>
<gene>
    <name evidence="4" type="primary">Dana\GF18552</name>
    <name evidence="4" type="synonym">dana_GLEANR_19808</name>
    <name evidence="4" type="ORF">GF18552</name>
</gene>
<dbReference type="EMBL" id="CH902617">
    <property type="protein sequence ID" value="KPU80326.1"/>
    <property type="molecule type" value="Genomic_DNA"/>
</dbReference>
<dbReference type="PANTHER" id="PTHR16019">
    <property type="entry name" value="SYNAPSE-ASSOCIATED PROTEIN"/>
    <property type="match status" value="1"/>
</dbReference>
<feature type="compositionally biased region" description="Gly residues" evidence="2">
    <location>
        <begin position="495"/>
        <end position="505"/>
    </location>
</feature>
<accession>B3M397</accession>
<feature type="region of interest" description="Disordered" evidence="2">
    <location>
        <begin position="22"/>
        <end position="76"/>
    </location>
</feature>
<evidence type="ECO:0000259" key="3">
    <source>
        <dbReference type="PROSITE" id="PS50858"/>
    </source>
</evidence>
<dbReference type="SMR" id="B3M397"/>
<dbReference type="GO" id="GO:0048172">
    <property type="term" value="P:regulation of short-term neuronal synaptic plasticity"/>
    <property type="evidence" value="ECO:0007669"/>
    <property type="project" value="EnsemblMetazoa"/>
</dbReference>
<dbReference type="EMBL" id="CH902617">
    <property type="protein sequence ID" value="EDV43558.1"/>
    <property type="molecule type" value="Genomic_DNA"/>
</dbReference>
<dbReference type="InterPro" id="IPR051494">
    <property type="entry name" value="BSD_domain-containing"/>
</dbReference>